<dbReference type="Gene3D" id="3.90.1030.20">
    <property type="entry name" value="DNA polymerase delta, p66 (Cdc27) subunit, wHTH domain"/>
    <property type="match status" value="1"/>
</dbReference>
<name>A0A0A9WGJ7_LYGHE</name>
<feature type="compositionally biased region" description="Basic residues" evidence="1">
    <location>
        <begin position="232"/>
        <end position="247"/>
    </location>
</feature>
<dbReference type="EMBL" id="GBHO01036042">
    <property type="protein sequence ID" value="JAG07562.1"/>
    <property type="molecule type" value="Transcribed_RNA"/>
</dbReference>
<dbReference type="InterPro" id="IPR041913">
    <property type="entry name" value="POLD3_sf"/>
</dbReference>
<accession>A0A0A9WGJ7</accession>
<gene>
    <name evidence="2" type="primary">RPUSD1</name>
    <name evidence="2" type="ORF">CM83_11489</name>
</gene>
<proteinExistence type="predicted"/>
<evidence type="ECO:0000313" key="2">
    <source>
        <dbReference type="EMBL" id="JAG07562.1"/>
    </source>
</evidence>
<reference evidence="2" key="1">
    <citation type="journal article" date="2014" name="PLoS ONE">
        <title>Transcriptome-Based Identification of ABC Transporters in the Western Tarnished Plant Bug Lygus hesperus.</title>
        <authorList>
            <person name="Hull J.J."/>
            <person name="Chaney K."/>
            <person name="Geib S.M."/>
            <person name="Fabrick J.A."/>
            <person name="Brent C.S."/>
            <person name="Walsh D."/>
            <person name="Lavine L.C."/>
        </authorList>
    </citation>
    <scope>NUCLEOTIDE SEQUENCE</scope>
</reference>
<dbReference type="AlphaFoldDB" id="A0A0A9WGJ7"/>
<organism evidence="2">
    <name type="scientific">Lygus hesperus</name>
    <name type="common">Western plant bug</name>
    <dbReference type="NCBI Taxonomy" id="30085"/>
    <lineage>
        <taxon>Eukaryota</taxon>
        <taxon>Metazoa</taxon>
        <taxon>Ecdysozoa</taxon>
        <taxon>Arthropoda</taxon>
        <taxon>Hexapoda</taxon>
        <taxon>Insecta</taxon>
        <taxon>Pterygota</taxon>
        <taxon>Neoptera</taxon>
        <taxon>Paraneoptera</taxon>
        <taxon>Hemiptera</taxon>
        <taxon>Heteroptera</taxon>
        <taxon>Panheteroptera</taxon>
        <taxon>Cimicomorpha</taxon>
        <taxon>Miridae</taxon>
        <taxon>Mirini</taxon>
        <taxon>Lygus</taxon>
    </lineage>
</organism>
<feature type="region of interest" description="Disordered" evidence="1">
    <location>
        <begin position="222"/>
        <end position="261"/>
    </location>
</feature>
<feature type="non-terminal residue" evidence="2">
    <location>
        <position position="1"/>
    </location>
</feature>
<reference evidence="2" key="2">
    <citation type="submission" date="2014-07" db="EMBL/GenBank/DDBJ databases">
        <authorList>
            <person name="Hull J."/>
        </authorList>
    </citation>
    <scope>NUCLEOTIDE SEQUENCE</scope>
</reference>
<evidence type="ECO:0000256" key="1">
    <source>
        <dbReference type="SAM" id="MobiDB-lite"/>
    </source>
</evidence>
<feature type="region of interest" description="Disordered" evidence="1">
    <location>
        <begin position="183"/>
        <end position="207"/>
    </location>
</feature>
<sequence length="261" mass="28774">SHTGMAEQVTVSRVEEYISQLSTPAVVSYKHLAEVLQTPAHTARALLRQYYDAHNTNMSPTFLVSWISSNQFCTQYNTRYCSKEDLATIKQQFQPTHITLSHLYIRNSQTEPATTMVDTGEQMLGAPPPPLTSILRSCLDHDVAALQEHRHKHPHTPYGVSISPIYLDQDVTIHTPMKKLCATSQTSTTKGASVESGGGANADVQGDTIALPDDPFVDTVDFFSSDKPSSVVHRKQKTTRSTRKPTRSTRDATKDAPPGLP</sequence>
<protein>
    <submittedName>
        <fullName evidence="2">RNA pseudouridylate synthase domain-containing protein 1</fullName>
    </submittedName>
</protein>